<dbReference type="Proteomes" id="UP000694005">
    <property type="component" value="Chromosome A03"/>
</dbReference>
<gene>
    <name evidence="1" type="ORF">BRAPAZ1V2_A03P35580.2</name>
</gene>
<proteinExistence type="predicted"/>
<evidence type="ECO:0000313" key="2">
    <source>
        <dbReference type="Proteomes" id="UP000694005"/>
    </source>
</evidence>
<accession>A0A8D9GKD0</accession>
<sequence length="35" mass="3948">MFVSSILLAFVSSFSRQIYTSINFSENPKQPSIHA</sequence>
<protein>
    <submittedName>
        <fullName evidence="1">Uncharacterized protein</fullName>
    </submittedName>
</protein>
<dbReference type="AlphaFoldDB" id="A0A8D9GKD0"/>
<dbReference type="Gramene" id="A03p35580.2_BraZ1">
    <property type="protein sequence ID" value="A03p35580.2_BraZ1.CDS.1"/>
    <property type="gene ID" value="A03g35580.2_BraZ1"/>
</dbReference>
<name>A0A8D9GKD0_BRACM</name>
<evidence type="ECO:0000313" key="1">
    <source>
        <dbReference type="EMBL" id="CAG7882215.1"/>
    </source>
</evidence>
<organism evidence="1 2">
    <name type="scientific">Brassica campestris</name>
    <name type="common">Field mustard</name>
    <dbReference type="NCBI Taxonomy" id="3711"/>
    <lineage>
        <taxon>Eukaryota</taxon>
        <taxon>Viridiplantae</taxon>
        <taxon>Streptophyta</taxon>
        <taxon>Embryophyta</taxon>
        <taxon>Tracheophyta</taxon>
        <taxon>Spermatophyta</taxon>
        <taxon>Magnoliopsida</taxon>
        <taxon>eudicotyledons</taxon>
        <taxon>Gunneridae</taxon>
        <taxon>Pentapetalae</taxon>
        <taxon>rosids</taxon>
        <taxon>malvids</taxon>
        <taxon>Brassicales</taxon>
        <taxon>Brassicaceae</taxon>
        <taxon>Brassiceae</taxon>
        <taxon>Brassica</taxon>
    </lineage>
</organism>
<reference evidence="1 2" key="1">
    <citation type="submission" date="2021-07" db="EMBL/GenBank/DDBJ databases">
        <authorList>
            <consortium name="Genoscope - CEA"/>
            <person name="William W."/>
        </authorList>
    </citation>
    <scope>NUCLEOTIDE SEQUENCE [LARGE SCALE GENOMIC DNA]</scope>
</reference>
<dbReference type="EMBL" id="LS974619">
    <property type="protein sequence ID" value="CAG7882215.1"/>
    <property type="molecule type" value="Genomic_DNA"/>
</dbReference>